<name>A0A0M0K780_9EUKA</name>
<sequence>MQRCFGYVPMPPKTWNSQWPDSEMPFGGPSAMALPPTTTMPFTVTPVFAMWAMWKQLEPAEGVYNFAPIHANVAEAARRGWKVELRILTSHIPSAPTYLAGRNLTTRYTENSEEGGSYDPAHPYFHSRYLAFLSALQATRLCQNDTVVVMYAGYASSSYGDEYIGPKGPTYPIYDPNYDPASYAINGTLVYPHVRQRLDAWKNVCAAVESKVLMGGESRYGLSLGFGFRNGFVEHYWYQLPHLFSSQSFESFWANEYVIFNETAGVHMGGGMLGEENEEYEGQWSSEWMTHSPAERGGAWNATAPILNGTARWGSIASFPYRYLMSSMRVLQMRVNYLLASATIVNPSIFAYVALELGRTVADAPDAFCFLASTHFEWLEHLRRAGAVANMERWLYQRDQPPTVIDGVVTFRDARITQTPSGNSVPFWGTDGVGTAGGAPYDWIARTAPRGVIGFTLDRAFVFSPPRPLRGAVVKVSFFDVLVGSVRLTQAHTAAAGGAPTLVGFPIRTVGDGQLKTVTFVASQLPVRPLGSNRSFDFEVRAFDLSGLPQPLCVSM</sequence>
<proteinExistence type="predicted"/>
<evidence type="ECO:0008006" key="3">
    <source>
        <dbReference type="Google" id="ProtNLM"/>
    </source>
</evidence>
<dbReference type="InterPro" id="IPR017853">
    <property type="entry name" value="GH"/>
</dbReference>
<dbReference type="EMBL" id="JWZX01001139">
    <property type="protein sequence ID" value="KOO34670.1"/>
    <property type="molecule type" value="Genomic_DNA"/>
</dbReference>
<evidence type="ECO:0000313" key="1">
    <source>
        <dbReference type="EMBL" id="KOO34670.1"/>
    </source>
</evidence>
<reference evidence="2" key="1">
    <citation type="journal article" date="2015" name="PLoS Genet.">
        <title>Genome Sequence and Transcriptome Analyses of Chrysochromulina tobin: Metabolic Tools for Enhanced Algal Fitness in the Prominent Order Prymnesiales (Haptophyceae).</title>
        <authorList>
            <person name="Hovde B.T."/>
            <person name="Deodato C.R."/>
            <person name="Hunsperger H.M."/>
            <person name="Ryken S.A."/>
            <person name="Yost W."/>
            <person name="Jha R.K."/>
            <person name="Patterson J."/>
            <person name="Monnat R.J. Jr."/>
            <person name="Barlow S.B."/>
            <person name="Starkenburg S.R."/>
            <person name="Cattolico R.A."/>
        </authorList>
    </citation>
    <scope>NUCLEOTIDE SEQUENCE</scope>
    <source>
        <strain evidence="2">CCMP291</strain>
    </source>
</reference>
<dbReference type="AlphaFoldDB" id="A0A0M0K780"/>
<dbReference type="SUPFAM" id="SSF51445">
    <property type="entry name" value="(Trans)glycosidases"/>
    <property type="match status" value="1"/>
</dbReference>
<keyword evidence="2" id="KW-1185">Reference proteome</keyword>
<dbReference type="Gene3D" id="3.20.20.80">
    <property type="entry name" value="Glycosidases"/>
    <property type="match status" value="1"/>
</dbReference>
<gene>
    <name evidence="1" type="ORF">Ctob_009278</name>
</gene>
<comment type="caution">
    <text evidence="1">The sequence shown here is derived from an EMBL/GenBank/DDBJ whole genome shotgun (WGS) entry which is preliminary data.</text>
</comment>
<organism evidence="1 2">
    <name type="scientific">Chrysochromulina tobinii</name>
    <dbReference type="NCBI Taxonomy" id="1460289"/>
    <lineage>
        <taxon>Eukaryota</taxon>
        <taxon>Haptista</taxon>
        <taxon>Haptophyta</taxon>
        <taxon>Prymnesiophyceae</taxon>
        <taxon>Prymnesiales</taxon>
        <taxon>Chrysochromulinaceae</taxon>
        <taxon>Chrysochromulina</taxon>
    </lineage>
</organism>
<evidence type="ECO:0000313" key="2">
    <source>
        <dbReference type="Proteomes" id="UP000037460"/>
    </source>
</evidence>
<feature type="non-terminal residue" evidence="1">
    <location>
        <position position="556"/>
    </location>
</feature>
<dbReference type="Proteomes" id="UP000037460">
    <property type="component" value="Unassembled WGS sequence"/>
</dbReference>
<protein>
    <recommendedName>
        <fullName evidence="3">Glycoside hydrolase family 42 N-terminal domain-containing protein</fullName>
    </recommendedName>
</protein>
<accession>A0A0M0K780</accession>